<evidence type="ECO:0000256" key="3">
    <source>
        <dbReference type="ARBA" id="ARBA00023315"/>
    </source>
</evidence>
<dbReference type="Pfam" id="PF00108">
    <property type="entry name" value="Thiolase_N"/>
    <property type="match status" value="1"/>
</dbReference>
<evidence type="ECO:0000259" key="5">
    <source>
        <dbReference type="Pfam" id="PF00108"/>
    </source>
</evidence>
<dbReference type="PIRSF" id="PIRSF000429">
    <property type="entry name" value="Ac-CoA_Ac_transf"/>
    <property type="match status" value="1"/>
</dbReference>
<dbReference type="InterPro" id="IPR020610">
    <property type="entry name" value="Thiolase_AS"/>
</dbReference>
<dbReference type="PANTHER" id="PTHR43365">
    <property type="entry name" value="BLR7806 PROTEIN"/>
    <property type="match status" value="1"/>
</dbReference>
<evidence type="ECO:0000313" key="8">
    <source>
        <dbReference type="Proteomes" id="UP001055955"/>
    </source>
</evidence>
<keyword evidence="3 4" id="KW-0012">Acyltransferase</keyword>
<dbReference type="PROSITE" id="PS00737">
    <property type="entry name" value="THIOLASE_2"/>
    <property type="match status" value="1"/>
</dbReference>
<dbReference type="Pfam" id="PF02803">
    <property type="entry name" value="Thiolase_C"/>
    <property type="match status" value="1"/>
</dbReference>
<evidence type="ECO:0000256" key="4">
    <source>
        <dbReference type="RuleBase" id="RU003557"/>
    </source>
</evidence>
<dbReference type="EMBL" id="CP092900">
    <property type="protein sequence ID" value="UTC24832.1"/>
    <property type="molecule type" value="Genomic_DNA"/>
</dbReference>
<dbReference type="EC" id="2.3.1.16" evidence="7"/>
<dbReference type="GO" id="GO:0003988">
    <property type="term" value="F:acetyl-CoA C-acyltransferase activity"/>
    <property type="evidence" value="ECO:0007669"/>
    <property type="project" value="UniProtKB-EC"/>
</dbReference>
<organism evidence="7 8">
    <name type="scientific">Candidatus Comchoanobacter bicostacola</name>
    <dbReference type="NCBI Taxonomy" id="2919598"/>
    <lineage>
        <taxon>Bacteria</taxon>
        <taxon>Pseudomonadati</taxon>
        <taxon>Pseudomonadota</taxon>
        <taxon>Gammaproteobacteria</taxon>
        <taxon>Candidatus Comchoanobacterales</taxon>
        <taxon>Candidatus Comchoanobacteraceae</taxon>
        <taxon>Candidatus Comchoanobacter</taxon>
    </lineage>
</organism>
<dbReference type="Proteomes" id="UP001055955">
    <property type="component" value="Chromosome"/>
</dbReference>
<feature type="domain" description="Thiolase N-terminal" evidence="5">
    <location>
        <begin position="5"/>
        <end position="231"/>
    </location>
</feature>
<accession>A0ABY5DMD9</accession>
<dbReference type="Gene3D" id="3.40.47.10">
    <property type="match status" value="2"/>
</dbReference>
<gene>
    <name evidence="7" type="ORF">MMH89_01530</name>
</gene>
<name>A0ABY5DMD9_9GAMM</name>
<dbReference type="CDD" id="cd00751">
    <property type="entry name" value="thiolase"/>
    <property type="match status" value="1"/>
</dbReference>
<dbReference type="PANTHER" id="PTHR43365:SF1">
    <property type="entry name" value="ACETYL-COA C-ACYLTRANSFERASE"/>
    <property type="match status" value="1"/>
</dbReference>
<dbReference type="InterPro" id="IPR020615">
    <property type="entry name" value="Thiolase_acyl_enz_int_AS"/>
</dbReference>
<dbReference type="InterPro" id="IPR020616">
    <property type="entry name" value="Thiolase_N"/>
</dbReference>
<dbReference type="InterPro" id="IPR016039">
    <property type="entry name" value="Thiolase-like"/>
</dbReference>
<evidence type="ECO:0000256" key="2">
    <source>
        <dbReference type="ARBA" id="ARBA00022679"/>
    </source>
</evidence>
<feature type="domain" description="Thiolase C-terminal" evidence="6">
    <location>
        <begin position="275"/>
        <end position="397"/>
    </location>
</feature>
<protein>
    <submittedName>
        <fullName evidence="7">Acetyl-CoA C-acyltransferase</fullName>
        <ecNumber evidence="7">2.3.1.16</ecNumber>
    </submittedName>
</protein>
<dbReference type="SUPFAM" id="SSF53901">
    <property type="entry name" value="Thiolase-like"/>
    <property type="match status" value="2"/>
</dbReference>
<reference evidence="7 8" key="1">
    <citation type="journal article" date="2022" name="Nat. Microbiol.">
        <title>The microbiome of a bacterivorous marine choanoflagellate contains a resource-demanding obligate bacterial associate.</title>
        <authorList>
            <person name="Needham D.M."/>
            <person name="Poirier C."/>
            <person name="Bachy C."/>
            <person name="George E.E."/>
            <person name="Wilken S."/>
            <person name="Yung C.C.M."/>
            <person name="Limardo A.J."/>
            <person name="Morando M."/>
            <person name="Sudek L."/>
            <person name="Malmstrom R.R."/>
            <person name="Keeling P.J."/>
            <person name="Santoro A.E."/>
            <person name="Worden A.Z."/>
        </authorList>
    </citation>
    <scope>NUCLEOTIDE SEQUENCE [LARGE SCALE GENOMIC DNA]</scope>
    <source>
        <strain evidence="7 8">Comchoano-1</strain>
    </source>
</reference>
<comment type="similarity">
    <text evidence="1 4">Belongs to the thiolase-like superfamily. Thiolase family.</text>
</comment>
<evidence type="ECO:0000313" key="7">
    <source>
        <dbReference type="EMBL" id="UTC24832.1"/>
    </source>
</evidence>
<evidence type="ECO:0000256" key="1">
    <source>
        <dbReference type="ARBA" id="ARBA00010982"/>
    </source>
</evidence>
<dbReference type="PROSITE" id="PS00099">
    <property type="entry name" value="THIOLASE_3"/>
    <property type="match status" value="1"/>
</dbReference>
<dbReference type="InterPro" id="IPR020613">
    <property type="entry name" value="Thiolase_CS"/>
</dbReference>
<dbReference type="InterPro" id="IPR020617">
    <property type="entry name" value="Thiolase_C"/>
</dbReference>
<keyword evidence="2 4" id="KW-0808">Transferase</keyword>
<keyword evidence="8" id="KW-1185">Reference proteome</keyword>
<dbReference type="InterPro" id="IPR002155">
    <property type="entry name" value="Thiolase"/>
</dbReference>
<dbReference type="RefSeq" id="WP_258568621.1">
    <property type="nucleotide sequence ID" value="NZ_CP092900.1"/>
</dbReference>
<dbReference type="PROSITE" id="PS00098">
    <property type="entry name" value="THIOLASE_1"/>
    <property type="match status" value="1"/>
</dbReference>
<proteinExistence type="inferred from homology"/>
<dbReference type="NCBIfam" id="TIGR01930">
    <property type="entry name" value="AcCoA-C-Actrans"/>
    <property type="match status" value="1"/>
</dbReference>
<sequence length="399" mass="42493">MHKCYIVDSKRTPRGIGKESGGLHTVSSLSLLSQTLEATVPYALKPFIEDLITGCVMPVGEQGANIARSALLRASFPDTVPGMQINRFCSSGLDAIALCASKIMAGQQSLNLAAGIESMSRVPMLSDGGALVADPSIAMQHNIIPQGISADLIATIESYTREQLDQFAVDSHKKALNAIKRNYLKSIIPIYHASGIEALTNDEVPRNCNSKALSSLQPSFELIGNMAGYNALALNQYPEQSKINHLHHAGNSSALADGATATLLASETAIHQHGLKPRAQIIAFDQIGTDPTIMLTAPAASCKRLLEKCKLHTSDIDLWEINEAFSAVALKFIQELNLEASRVNVNGGAIAYGHPLGATGGMLVGTIVDELTRRQLKRGVVTLCTAAGMAASMLIERVE</sequence>
<evidence type="ECO:0000259" key="6">
    <source>
        <dbReference type="Pfam" id="PF02803"/>
    </source>
</evidence>